<keyword evidence="2" id="KW-1185">Reference proteome</keyword>
<name>A0A5C2H1F9_9CAUD</name>
<sequence>MNLHWYCFTYAYYDGFGNGHCCTYEGFPIQGQFGLNCIEEAKAKANPECPPNRMVLLNIIYLGHMTKEQFTYIPEEIGTNETPASSSSS</sequence>
<protein>
    <submittedName>
        <fullName evidence="1">Uncharacterized protein</fullName>
    </submittedName>
</protein>
<proteinExistence type="predicted"/>
<evidence type="ECO:0000313" key="1">
    <source>
        <dbReference type="EMBL" id="QEP29898.1"/>
    </source>
</evidence>
<reference evidence="2" key="1">
    <citation type="submission" date="2019-07" db="EMBL/GenBank/DDBJ databases">
        <authorList>
            <person name="Cubo M.T."/>
            <person name="Espuny M.D.R."/>
            <person name="Balsanelli E."/>
        </authorList>
    </citation>
    <scope>NUCLEOTIDE SEQUENCE [LARGE SCALE GENOMIC DNA]</scope>
</reference>
<gene>
    <name evidence="1" type="ORF">Smphiort11_0100</name>
</gene>
<accession>A0A5C2H1F9</accession>
<dbReference type="Proteomes" id="UP000322838">
    <property type="component" value="Segment"/>
</dbReference>
<organism evidence="1 2">
    <name type="scientific">Sinorhizobium phage ort11</name>
    <dbReference type="NCBI Taxonomy" id="2599764"/>
    <lineage>
        <taxon>Viruses</taxon>
        <taxon>Duplodnaviria</taxon>
        <taxon>Heunggongvirae</taxon>
        <taxon>Uroviricota</taxon>
        <taxon>Caudoviricetes</taxon>
        <taxon>Schitoviridae</taxon>
        <taxon>Huelvavirus</taxon>
        <taxon>Huelvavirus ort11</taxon>
    </lineage>
</organism>
<evidence type="ECO:0000313" key="2">
    <source>
        <dbReference type="Proteomes" id="UP000322838"/>
    </source>
</evidence>
<dbReference type="EMBL" id="MN228696">
    <property type="protein sequence ID" value="QEP29898.1"/>
    <property type="molecule type" value="Genomic_DNA"/>
</dbReference>